<sequence length="461" mass="51415">MVITRTALQQLAKHWQTRLKPATITIKTIHQLAKDLQYAGFAVDHYAALKRSFSKAPALTAPQEFAQYVEQIADPEILGNAMASRCQQIKEWAWHDQVSAADQSWLQLALAQLTRLTRTLGDLQRVKLHAGLGGFMSCPQVGTVMGQSLLLKANGAVTVKTHYYDEPAQSQHWQIDPQAMAQLLAQISQTFDNFQSELTVVDLEPWRMTVKTADDRRIQFRGYFDPDGLSEAMRQILQRPHLYLFDGDPDRIDALQITYHPAASQQEDLRLSRADQQFFWQQTTDTTAAQLTLTTATVALLLDQLGEITWQSATPANAELHLTLQYRYAQTPTHLSGSLSTLAEITGWPEAAALISAWLAKHSPQVLDARIFSRRPYAPGMLCYCQVVFHHGGKPYSYLSQSHDLAIGARVVVPLGPNDTLTYGTVIACDYYWPQEAPYPPAKTKSIIGIADSLKEALGGK</sequence>
<name>A0ABW4E6Y7_9LACO</name>
<organism evidence="1 2">
    <name type="scientific">Lacticaseibacillus baoqingensis</name>
    <dbReference type="NCBI Taxonomy" id="2486013"/>
    <lineage>
        <taxon>Bacteria</taxon>
        <taxon>Bacillati</taxon>
        <taxon>Bacillota</taxon>
        <taxon>Bacilli</taxon>
        <taxon>Lactobacillales</taxon>
        <taxon>Lactobacillaceae</taxon>
        <taxon>Lacticaseibacillus</taxon>
    </lineage>
</organism>
<proteinExistence type="predicted"/>
<reference evidence="2" key="1">
    <citation type="journal article" date="2019" name="Int. J. Syst. Evol. Microbiol.">
        <title>The Global Catalogue of Microorganisms (GCM) 10K type strain sequencing project: providing services to taxonomists for standard genome sequencing and annotation.</title>
        <authorList>
            <consortium name="The Broad Institute Genomics Platform"/>
            <consortium name="The Broad Institute Genome Sequencing Center for Infectious Disease"/>
            <person name="Wu L."/>
            <person name="Ma J."/>
        </authorList>
    </citation>
    <scope>NUCLEOTIDE SEQUENCE [LARGE SCALE GENOMIC DNA]</scope>
    <source>
        <strain evidence="2">CCM 8903</strain>
    </source>
</reference>
<dbReference type="EMBL" id="JBHTON010000035">
    <property type="protein sequence ID" value="MFD1485632.1"/>
    <property type="molecule type" value="Genomic_DNA"/>
</dbReference>
<dbReference type="RefSeq" id="WP_125749400.1">
    <property type="nucleotide sequence ID" value="NZ_JBHTON010000035.1"/>
</dbReference>
<protein>
    <submittedName>
        <fullName evidence="1">Uncharacterized protein</fullName>
    </submittedName>
</protein>
<evidence type="ECO:0000313" key="1">
    <source>
        <dbReference type="EMBL" id="MFD1485632.1"/>
    </source>
</evidence>
<dbReference type="Proteomes" id="UP001597252">
    <property type="component" value="Unassembled WGS sequence"/>
</dbReference>
<evidence type="ECO:0000313" key="2">
    <source>
        <dbReference type="Proteomes" id="UP001597252"/>
    </source>
</evidence>
<accession>A0ABW4E6Y7</accession>
<gene>
    <name evidence="1" type="ORF">ACFQ5J_10360</name>
</gene>
<comment type="caution">
    <text evidence="1">The sequence shown here is derived from an EMBL/GenBank/DDBJ whole genome shotgun (WGS) entry which is preliminary data.</text>
</comment>
<keyword evidence="2" id="KW-1185">Reference proteome</keyword>